<feature type="compositionally biased region" description="Basic residues" evidence="1">
    <location>
        <begin position="154"/>
        <end position="164"/>
    </location>
</feature>
<evidence type="ECO:0000313" key="3">
    <source>
        <dbReference type="Proteomes" id="UP000828390"/>
    </source>
</evidence>
<evidence type="ECO:0008006" key="4">
    <source>
        <dbReference type="Google" id="ProtNLM"/>
    </source>
</evidence>
<feature type="compositionally biased region" description="Low complexity" evidence="1">
    <location>
        <begin position="19"/>
        <end position="31"/>
    </location>
</feature>
<sequence>MNNKALEIDRIRRKKKEYSTSIETSSSSNYKDGNSKSNHQICQDRQTTGRRQMPNRRKNDYTDSETSSSSKEESREFIHAVKSRTKLHLQRQKIAKRNYAPCGYCGRNQVHARKEHCIAYGKRCYSCNKWHHIAKVCKSAENNYNENTISCKNKMQRRGTRGTRQRSINDFSSSDESDQSLSRSSFTTSVQHI</sequence>
<accession>A0A9D4RSE2</accession>
<reference evidence="2" key="1">
    <citation type="journal article" date="2019" name="bioRxiv">
        <title>The Genome of the Zebra Mussel, Dreissena polymorpha: A Resource for Invasive Species Research.</title>
        <authorList>
            <person name="McCartney M.A."/>
            <person name="Auch B."/>
            <person name="Kono T."/>
            <person name="Mallez S."/>
            <person name="Zhang Y."/>
            <person name="Obille A."/>
            <person name="Becker A."/>
            <person name="Abrahante J.E."/>
            <person name="Garbe J."/>
            <person name="Badalamenti J.P."/>
            <person name="Herman A."/>
            <person name="Mangelson H."/>
            <person name="Liachko I."/>
            <person name="Sullivan S."/>
            <person name="Sone E.D."/>
            <person name="Koren S."/>
            <person name="Silverstein K.A.T."/>
            <person name="Beckman K.B."/>
            <person name="Gohl D.M."/>
        </authorList>
    </citation>
    <scope>NUCLEOTIDE SEQUENCE</scope>
    <source>
        <strain evidence="2">Duluth1</strain>
        <tissue evidence="2">Whole animal</tissue>
    </source>
</reference>
<name>A0A9D4RSE2_DREPO</name>
<evidence type="ECO:0000256" key="1">
    <source>
        <dbReference type="SAM" id="MobiDB-lite"/>
    </source>
</evidence>
<dbReference type="EMBL" id="JAIWYP010000001">
    <property type="protein sequence ID" value="KAH3876990.1"/>
    <property type="molecule type" value="Genomic_DNA"/>
</dbReference>
<proteinExistence type="predicted"/>
<evidence type="ECO:0000313" key="2">
    <source>
        <dbReference type="EMBL" id="KAH3876990.1"/>
    </source>
</evidence>
<feature type="compositionally biased region" description="Polar residues" evidence="1">
    <location>
        <begin position="35"/>
        <end position="50"/>
    </location>
</feature>
<feature type="region of interest" description="Disordered" evidence="1">
    <location>
        <begin position="1"/>
        <end position="77"/>
    </location>
</feature>
<comment type="caution">
    <text evidence="2">The sequence shown here is derived from an EMBL/GenBank/DDBJ whole genome shotgun (WGS) entry which is preliminary data.</text>
</comment>
<feature type="region of interest" description="Disordered" evidence="1">
    <location>
        <begin position="154"/>
        <end position="193"/>
    </location>
</feature>
<organism evidence="2 3">
    <name type="scientific">Dreissena polymorpha</name>
    <name type="common">Zebra mussel</name>
    <name type="synonym">Mytilus polymorpha</name>
    <dbReference type="NCBI Taxonomy" id="45954"/>
    <lineage>
        <taxon>Eukaryota</taxon>
        <taxon>Metazoa</taxon>
        <taxon>Spiralia</taxon>
        <taxon>Lophotrochozoa</taxon>
        <taxon>Mollusca</taxon>
        <taxon>Bivalvia</taxon>
        <taxon>Autobranchia</taxon>
        <taxon>Heteroconchia</taxon>
        <taxon>Euheterodonta</taxon>
        <taxon>Imparidentia</taxon>
        <taxon>Neoheterodontei</taxon>
        <taxon>Myida</taxon>
        <taxon>Dreissenoidea</taxon>
        <taxon>Dreissenidae</taxon>
        <taxon>Dreissena</taxon>
    </lineage>
</organism>
<feature type="compositionally biased region" description="Basic and acidic residues" evidence="1">
    <location>
        <begin position="1"/>
        <end position="10"/>
    </location>
</feature>
<reference evidence="2" key="2">
    <citation type="submission" date="2020-11" db="EMBL/GenBank/DDBJ databases">
        <authorList>
            <person name="McCartney M.A."/>
            <person name="Auch B."/>
            <person name="Kono T."/>
            <person name="Mallez S."/>
            <person name="Becker A."/>
            <person name="Gohl D.M."/>
            <person name="Silverstein K.A.T."/>
            <person name="Koren S."/>
            <person name="Bechman K.B."/>
            <person name="Herman A."/>
            <person name="Abrahante J.E."/>
            <person name="Garbe J."/>
        </authorList>
    </citation>
    <scope>NUCLEOTIDE SEQUENCE</scope>
    <source>
        <strain evidence="2">Duluth1</strain>
        <tissue evidence="2">Whole animal</tissue>
    </source>
</reference>
<protein>
    <recommendedName>
        <fullName evidence="4">CCHC-type domain-containing protein</fullName>
    </recommendedName>
</protein>
<keyword evidence="3" id="KW-1185">Reference proteome</keyword>
<dbReference type="Proteomes" id="UP000828390">
    <property type="component" value="Unassembled WGS sequence"/>
</dbReference>
<dbReference type="AlphaFoldDB" id="A0A9D4RSE2"/>
<gene>
    <name evidence="2" type="ORF">DPMN_000844</name>
</gene>